<dbReference type="EMBL" id="QGDQ01000023">
    <property type="protein sequence ID" value="PWJ50232.1"/>
    <property type="molecule type" value="Genomic_DNA"/>
</dbReference>
<feature type="region of interest" description="Disordered" evidence="2">
    <location>
        <begin position="334"/>
        <end position="374"/>
    </location>
</feature>
<evidence type="ECO:0000256" key="1">
    <source>
        <dbReference type="ARBA" id="ARBA00023002"/>
    </source>
</evidence>
<feature type="compositionally biased region" description="Gly residues" evidence="2">
    <location>
        <begin position="363"/>
        <end position="374"/>
    </location>
</feature>
<dbReference type="InterPro" id="IPR011251">
    <property type="entry name" value="Luciferase-like_dom"/>
</dbReference>
<dbReference type="Proteomes" id="UP000245469">
    <property type="component" value="Unassembled WGS sequence"/>
</dbReference>
<dbReference type="NCBIfam" id="TIGR03557">
    <property type="entry name" value="F420_G6P_family"/>
    <property type="match status" value="1"/>
</dbReference>
<accession>A0A315ZYB6</accession>
<name>A0A315ZYB6_9ACTN</name>
<evidence type="ECO:0000259" key="3">
    <source>
        <dbReference type="Pfam" id="PF00296"/>
    </source>
</evidence>
<dbReference type="Gene3D" id="3.20.20.30">
    <property type="entry name" value="Luciferase-like domain"/>
    <property type="match status" value="1"/>
</dbReference>
<organism evidence="4 5">
    <name type="scientific">Quadrisphaera granulorum</name>
    <dbReference type="NCBI Taxonomy" id="317664"/>
    <lineage>
        <taxon>Bacteria</taxon>
        <taxon>Bacillati</taxon>
        <taxon>Actinomycetota</taxon>
        <taxon>Actinomycetes</taxon>
        <taxon>Kineosporiales</taxon>
        <taxon>Kineosporiaceae</taxon>
        <taxon>Quadrisphaera</taxon>
    </lineage>
</organism>
<keyword evidence="5" id="KW-1185">Reference proteome</keyword>
<keyword evidence="1" id="KW-0560">Oxidoreductase</keyword>
<dbReference type="InterPro" id="IPR050564">
    <property type="entry name" value="F420-G6PD/mer"/>
</dbReference>
<dbReference type="InterPro" id="IPR023907">
    <property type="entry name" value="Non-F420_Flavin_OxRdtase"/>
</dbReference>
<proteinExistence type="predicted"/>
<dbReference type="AlphaFoldDB" id="A0A315ZYB6"/>
<dbReference type="NCBIfam" id="TIGR03885">
    <property type="entry name" value="flavin_revert"/>
    <property type="match status" value="1"/>
</dbReference>
<dbReference type="PANTHER" id="PTHR43244:SF1">
    <property type="entry name" value="5,10-METHYLENETETRAHYDROMETHANOPTERIN REDUCTASE"/>
    <property type="match status" value="1"/>
</dbReference>
<reference evidence="4 5" key="1">
    <citation type="submission" date="2018-03" db="EMBL/GenBank/DDBJ databases">
        <title>Genomic Encyclopedia of Archaeal and Bacterial Type Strains, Phase II (KMG-II): from individual species to whole genera.</title>
        <authorList>
            <person name="Goeker M."/>
        </authorList>
    </citation>
    <scope>NUCLEOTIDE SEQUENCE [LARGE SCALE GENOMIC DNA]</scope>
    <source>
        <strain evidence="4 5">DSM 44889</strain>
    </source>
</reference>
<dbReference type="SUPFAM" id="SSF51679">
    <property type="entry name" value="Bacterial luciferase-like"/>
    <property type="match status" value="1"/>
</dbReference>
<evidence type="ECO:0000256" key="2">
    <source>
        <dbReference type="SAM" id="MobiDB-lite"/>
    </source>
</evidence>
<evidence type="ECO:0000313" key="4">
    <source>
        <dbReference type="EMBL" id="PWJ50232.1"/>
    </source>
</evidence>
<dbReference type="GO" id="GO:0016705">
    <property type="term" value="F:oxidoreductase activity, acting on paired donors, with incorporation or reduction of molecular oxygen"/>
    <property type="evidence" value="ECO:0007669"/>
    <property type="project" value="InterPro"/>
</dbReference>
<protein>
    <submittedName>
        <fullName evidence="4">Putative non-F420 flavinoid oxidoreductase</fullName>
    </submittedName>
</protein>
<evidence type="ECO:0000313" key="5">
    <source>
        <dbReference type="Proteomes" id="UP000245469"/>
    </source>
</evidence>
<gene>
    <name evidence="4" type="ORF">BXY45_12342</name>
</gene>
<dbReference type="Pfam" id="PF00296">
    <property type="entry name" value="Bac_luciferase"/>
    <property type="match status" value="1"/>
</dbReference>
<dbReference type="InterPro" id="IPR019945">
    <property type="entry name" value="F420_G6P_DH-rel"/>
</dbReference>
<sequence>MRPLASLCVTVIGFHCSHEQLPPSRLLEYAVMAEQAGFTAAMCSDHITPWGTAQGQSGLAFAWLGAALARTRLPFGVVHAPGQRYHPAITAQGIATLSEMFPGRFWAALGSGQYMNEHVTGQGWPPKDERDARLVEVVDVVRRLLAGEEVTHRGRVVVHEARVFSRPPVERAPALLAAALTPRTAQWAASWADGLITVNALPDQMRSVVEAYRGAGGTGPVNLQVHLSWAPTREEALAVAHEQWRNNVFTSKVLADLATVEQFDDVGQRVQPSEVENSVLVSADAAHVADTVAEWAGLGFDGVYLHHVGQHLQAWIDEAGERVLPRLAPMAPPELVGRTGGGTTARALAERGGGTAPASDRGAAGGADAGTGVL</sequence>
<comment type="caution">
    <text evidence="4">The sequence shown here is derived from an EMBL/GenBank/DDBJ whole genome shotgun (WGS) entry which is preliminary data.</text>
</comment>
<dbReference type="PANTHER" id="PTHR43244">
    <property type="match status" value="1"/>
</dbReference>
<dbReference type="InterPro" id="IPR036661">
    <property type="entry name" value="Luciferase-like_sf"/>
</dbReference>
<feature type="domain" description="Luciferase-like" evidence="3">
    <location>
        <begin position="11"/>
        <end position="301"/>
    </location>
</feature>